<evidence type="ECO:0000313" key="4">
    <source>
        <dbReference type="Proteomes" id="UP001556636"/>
    </source>
</evidence>
<organism evidence="3 4">
    <name type="scientific">Spiribacter roseus</name>
    <dbReference type="NCBI Taxonomy" id="1855875"/>
    <lineage>
        <taxon>Bacteria</taxon>
        <taxon>Pseudomonadati</taxon>
        <taxon>Pseudomonadota</taxon>
        <taxon>Gammaproteobacteria</taxon>
        <taxon>Chromatiales</taxon>
        <taxon>Ectothiorhodospiraceae</taxon>
        <taxon>Spiribacter</taxon>
    </lineage>
</organism>
<dbReference type="InterPro" id="IPR011041">
    <property type="entry name" value="Quinoprot_gluc/sorb_DH_b-prop"/>
</dbReference>
<dbReference type="EC" id="1.1.5.-" evidence="3"/>
<comment type="caution">
    <text evidence="3">The sequence shown here is derived from an EMBL/GenBank/DDBJ whole genome shotgun (WGS) entry which is preliminary data.</text>
</comment>
<dbReference type="Proteomes" id="UP001556636">
    <property type="component" value="Unassembled WGS sequence"/>
</dbReference>
<dbReference type="PANTHER" id="PTHR19328">
    <property type="entry name" value="HEDGEHOG-INTERACTING PROTEIN"/>
    <property type="match status" value="1"/>
</dbReference>
<reference evidence="3 4" key="1">
    <citation type="submission" date="2024-02" db="EMBL/GenBank/DDBJ databases">
        <title>New especies of Spiribacter isolated from saline water.</title>
        <authorList>
            <person name="Leon M.J."/>
            <person name="De La Haba R."/>
            <person name="Sanchez-Porro C."/>
            <person name="Ventosa A."/>
        </authorList>
    </citation>
    <scope>NUCLEOTIDE SEQUENCE [LARGE SCALE GENOMIC DNA]</scope>
    <source>
        <strain evidence="4">ag22IC6-196</strain>
    </source>
</reference>
<dbReference type="EMBL" id="JBAKFG010000003">
    <property type="protein sequence ID" value="MEX0373283.1"/>
    <property type="molecule type" value="Genomic_DNA"/>
</dbReference>
<dbReference type="PANTHER" id="PTHR19328:SF75">
    <property type="entry name" value="ALDOSE SUGAR DEHYDROGENASE YLII"/>
    <property type="match status" value="1"/>
</dbReference>
<feature type="domain" description="Glucose/Sorbosone dehydrogenase" evidence="2">
    <location>
        <begin position="39"/>
        <end position="364"/>
    </location>
</feature>
<dbReference type="GO" id="GO:0016491">
    <property type="term" value="F:oxidoreductase activity"/>
    <property type="evidence" value="ECO:0007669"/>
    <property type="project" value="UniProtKB-KW"/>
</dbReference>
<keyword evidence="3" id="KW-0560">Oxidoreductase</keyword>
<evidence type="ECO:0000313" key="3">
    <source>
        <dbReference type="EMBL" id="MEX0373283.1"/>
    </source>
</evidence>
<sequence>MLTLRDTLMRPASLLTLALFFGTSAAFSQPTVETALDGLEHPWALAFLPGGEGLVTERPGRLLRVDPQTGERMVIRGTPPVDARGQGGLLDIELHPDYADNRWVYLTWAGECNGGNATHLGRGRLDGDRLAEFETLLVAEPCVRSTKHFGSRIVFDDRAHLFMTTGDRGERDRAQDLGDHNGSVLRLNDDGSVPADNPFTGRADAQPAIYSFGHRNPQGAAIHPGTGALWIHEHGPRGGDEINLPEPGGNFGWPETTYGREYWGPEIGPDVLPGTVPPIHHWTPSIAPSGMAFYTSSVFPDWQGDLFVGALAQVHLAHLELDGRRVVEEERLLTDRARRIRAIEQGPDGTLYLLTDHANGELLRLPQANDD</sequence>
<dbReference type="InterPro" id="IPR012938">
    <property type="entry name" value="Glc/Sorbosone_DH"/>
</dbReference>
<proteinExistence type="predicted"/>
<name>A0ABV3RYL4_9GAMM</name>
<feature type="signal peptide" evidence="1">
    <location>
        <begin position="1"/>
        <end position="28"/>
    </location>
</feature>
<dbReference type="RefSeq" id="WP_367951618.1">
    <property type="nucleotide sequence ID" value="NZ_JBAKFG010000003.1"/>
</dbReference>
<dbReference type="InterPro" id="IPR011042">
    <property type="entry name" value="6-blade_b-propeller_TolB-like"/>
</dbReference>
<dbReference type="SUPFAM" id="SSF50952">
    <property type="entry name" value="Soluble quinoprotein glucose dehydrogenase"/>
    <property type="match status" value="1"/>
</dbReference>
<dbReference type="Pfam" id="PF07995">
    <property type="entry name" value="GSDH"/>
    <property type="match status" value="1"/>
</dbReference>
<evidence type="ECO:0000256" key="1">
    <source>
        <dbReference type="SAM" id="SignalP"/>
    </source>
</evidence>
<protein>
    <submittedName>
        <fullName evidence="3">PQQ-dependent sugar dehydrogenase</fullName>
        <ecNumber evidence="3">1.1.5.-</ecNumber>
    </submittedName>
</protein>
<dbReference type="Gene3D" id="2.120.10.30">
    <property type="entry name" value="TolB, C-terminal domain"/>
    <property type="match status" value="1"/>
</dbReference>
<feature type="chain" id="PRO_5046593556" evidence="1">
    <location>
        <begin position="29"/>
        <end position="371"/>
    </location>
</feature>
<keyword evidence="4" id="KW-1185">Reference proteome</keyword>
<evidence type="ECO:0000259" key="2">
    <source>
        <dbReference type="Pfam" id="PF07995"/>
    </source>
</evidence>
<gene>
    <name evidence="3" type="ORF">V6X51_07495</name>
</gene>
<accession>A0ABV3RYL4</accession>
<keyword evidence="1" id="KW-0732">Signal</keyword>